<dbReference type="Gene3D" id="3.40.50.450">
    <property type="match status" value="1"/>
</dbReference>
<keyword evidence="2" id="KW-1133">Transmembrane helix</keyword>
<feature type="domain" description="Smf/DprA SLOG" evidence="3">
    <location>
        <begin position="91"/>
        <end position="197"/>
    </location>
</feature>
<accession>A0ABU0R8U7</accession>
<dbReference type="PANTHER" id="PTHR43022">
    <property type="entry name" value="PROTEIN SMF"/>
    <property type="match status" value="1"/>
</dbReference>
<comment type="similarity">
    <text evidence="1">Belongs to the DprA/Smf family.</text>
</comment>
<keyword evidence="5" id="KW-1185">Reference proteome</keyword>
<organism evidence="4 5">
    <name type="scientific">Agromyces ramosus</name>
    <dbReference type="NCBI Taxonomy" id="33879"/>
    <lineage>
        <taxon>Bacteria</taxon>
        <taxon>Bacillati</taxon>
        <taxon>Actinomycetota</taxon>
        <taxon>Actinomycetes</taxon>
        <taxon>Micrococcales</taxon>
        <taxon>Microbacteriaceae</taxon>
        <taxon>Agromyces</taxon>
    </lineage>
</organism>
<gene>
    <name evidence="4" type="ORF">QFZ26_002053</name>
</gene>
<dbReference type="RefSeq" id="WP_307041784.1">
    <property type="nucleotide sequence ID" value="NZ_JAUSYY010000001.1"/>
</dbReference>
<keyword evidence="2" id="KW-0812">Transmembrane</keyword>
<protein>
    <submittedName>
        <fullName evidence="4">Rossmann fold nucleotide-binding protein DprA/Smf involved in DNA uptake</fullName>
    </submittedName>
</protein>
<evidence type="ECO:0000256" key="2">
    <source>
        <dbReference type="SAM" id="Phobius"/>
    </source>
</evidence>
<evidence type="ECO:0000313" key="4">
    <source>
        <dbReference type="EMBL" id="MDQ0894498.1"/>
    </source>
</evidence>
<dbReference type="PANTHER" id="PTHR43022:SF1">
    <property type="entry name" value="PROTEIN SMF"/>
    <property type="match status" value="1"/>
</dbReference>
<dbReference type="SUPFAM" id="SSF102405">
    <property type="entry name" value="MCP/YpsA-like"/>
    <property type="match status" value="1"/>
</dbReference>
<reference evidence="4 5" key="1">
    <citation type="submission" date="2023-07" db="EMBL/GenBank/DDBJ databases">
        <title>Comparative genomics of wheat-associated soil bacteria to identify genetic determinants of phenazine resistance.</title>
        <authorList>
            <person name="Mouncey N."/>
        </authorList>
    </citation>
    <scope>NUCLEOTIDE SEQUENCE [LARGE SCALE GENOMIC DNA]</scope>
    <source>
        <strain evidence="4 5">V3I3</strain>
    </source>
</reference>
<sequence length="244" mass="25343">MTWTAPRTAPTTIRTNEEIRARVALVCAGLSGDPVVGAAIRRLGGAAEMLDHAQSGTDVDAVGPFGPIASQAHGSRVDGVIATTDRLGLTLISPEHESWPRGLDALGDAAPLLLWVRGAETVLAEEAAAIVGPCHPSRETRQATLEFATSMADRGWVVASGVAPGVEELALRAATVMRGATIAIAPAGLGRHTVRRVTPSVTVSAEPPTAGRTARSTRRARLVLAAIATCMIVIEGIQYDNAPR</sequence>
<evidence type="ECO:0000256" key="1">
    <source>
        <dbReference type="ARBA" id="ARBA00006525"/>
    </source>
</evidence>
<dbReference type="InterPro" id="IPR057666">
    <property type="entry name" value="DrpA_SLOG"/>
</dbReference>
<keyword evidence="2" id="KW-0472">Membrane</keyword>
<dbReference type="InterPro" id="IPR003488">
    <property type="entry name" value="DprA"/>
</dbReference>
<evidence type="ECO:0000259" key="3">
    <source>
        <dbReference type="Pfam" id="PF02481"/>
    </source>
</evidence>
<dbReference type="Pfam" id="PF02481">
    <property type="entry name" value="DNA_processg_A"/>
    <property type="match status" value="1"/>
</dbReference>
<proteinExistence type="inferred from homology"/>
<dbReference type="EMBL" id="JAUSYY010000001">
    <property type="protein sequence ID" value="MDQ0894498.1"/>
    <property type="molecule type" value="Genomic_DNA"/>
</dbReference>
<dbReference type="Proteomes" id="UP001239083">
    <property type="component" value="Unassembled WGS sequence"/>
</dbReference>
<name>A0ABU0R8U7_9MICO</name>
<evidence type="ECO:0000313" key="5">
    <source>
        <dbReference type="Proteomes" id="UP001239083"/>
    </source>
</evidence>
<feature type="transmembrane region" description="Helical" evidence="2">
    <location>
        <begin position="222"/>
        <end position="239"/>
    </location>
</feature>
<comment type="caution">
    <text evidence="4">The sequence shown here is derived from an EMBL/GenBank/DDBJ whole genome shotgun (WGS) entry which is preliminary data.</text>
</comment>